<comment type="caution">
    <text evidence="1">The sequence shown here is derived from an EMBL/GenBank/DDBJ whole genome shotgun (WGS) entry which is preliminary data.</text>
</comment>
<dbReference type="EMBL" id="JADCNL010000008">
    <property type="protein sequence ID" value="KAG0469880.1"/>
    <property type="molecule type" value="Genomic_DNA"/>
</dbReference>
<evidence type="ECO:0000313" key="2">
    <source>
        <dbReference type="Proteomes" id="UP000636800"/>
    </source>
</evidence>
<dbReference type="Proteomes" id="UP000636800">
    <property type="component" value="Unassembled WGS sequence"/>
</dbReference>
<dbReference type="OrthoDB" id="185373at2759"/>
<dbReference type="PANTHER" id="PTHR13677">
    <property type="entry name" value="LD41638P"/>
    <property type="match status" value="1"/>
</dbReference>
<protein>
    <submittedName>
        <fullName evidence="1">Uncharacterized protein</fullName>
    </submittedName>
</protein>
<accession>A0A835QB54</accession>
<reference evidence="1 2" key="1">
    <citation type="journal article" date="2020" name="Nat. Food">
        <title>A phased Vanilla planifolia genome enables genetic improvement of flavour and production.</title>
        <authorList>
            <person name="Hasing T."/>
            <person name="Tang H."/>
            <person name="Brym M."/>
            <person name="Khazi F."/>
            <person name="Huang T."/>
            <person name="Chambers A.H."/>
        </authorList>
    </citation>
    <scope>NUCLEOTIDE SEQUENCE [LARGE SCALE GENOMIC DNA]</scope>
    <source>
        <tissue evidence="1">Leaf</tissue>
    </source>
</reference>
<evidence type="ECO:0000313" key="1">
    <source>
        <dbReference type="EMBL" id="KAG0469880.1"/>
    </source>
</evidence>
<dbReference type="InterPro" id="IPR024224">
    <property type="entry name" value="DENND6"/>
</dbReference>
<organism evidence="1 2">
    <name type="scientific">Vanilla planifolia</name>
    <name type="common">Vanilla</name>
    <dbReference type="NCBI Taxonomy" id="51239"/>
    <lineage>
        <taxon>Eukaryota</taxon>
        <taxon>Viridiplantae</taxon>
        <taxon>Streptophyta</taxon>
        <taxon>Embryophyta</taxon>
        <taxon>Tracheophyta</taxon>
        <taxon>Spermatophyta</taxon>
        <taxon>Magnoliopsida</taxon>
        <taxon>Liliopsida</taxon>
        <taxon>Asparagales</taxon>
        <taxon>Orchidaceae</taxon>
        <taxon>Vanilloideae</taxon>
        <taxon>Vanilleae</taxon>
        <taxon>Vanilla</taxon>
    </lineage>
</organism>
<proteinExistence type="predicted"/>
<dbReference type="GO" id="GO:0055037">
    <property type="term" value="C:recycling endosome"/>
    <property type="evidence" value="ECO:0007669"/>
    <property type="project" value="TreeGrafter"/>
</dbReference>
<dbReference type="GO" id="GO:0005085">
    <property type="term" value="F:guanyl-nucleotide exchange factor activity"/>
    <property type="evidence" value="ECO:0007669"/>
    <property type="project" value="InterPro"/>
</dbReference>
<name>A0A835QB54_VANPL</name>
<gene>
    <name evidence="1" type="ORF">HPP92_016580</name>
</gene>
<dbReference type="PANTHER" id="PTHR13677:SF0">
    <property type="entry name" value="LD41638P"/>
    <property type="match status" value="1"/>
</dbReference>
<dbReference type="AlphaFoldDB" id="A0A835QB54"/>
<keyword evidence="2" id="KW-1185">Reference proteome</keyword>
<sequence>MRREGPLSLMTEHKEAIWTTYSPTTKPDTAVLNRLVDAGVSPRIEVSMSVVNNEILRRHFLELTTNFLAPFGPYMRATTPSEASSPFGNPPPLPPFQAGEFLSSLAARGPGKFLSKRTRSNWLDLYRRFLEGKNFMPWFQKRRRAAEQEQRRLWRQARMTADIKKLISKMSEVEIVDSFNSIEQHLLEEMQSASSSGGSAATCRKMKADLQTVFHVLPKDMQQLLLANPKRASLLYSNPDSPKLPGHPSLQGSAASEAKLLSFLPL</sequence>